<evidence type="ECO:0000256" key="2">
    <source>
        <dbReference type="SAM" id="SignalP"/>
    </source>
</evidence>
<feature type="chain" id="PRO_5015529534" evidence="2">
    <location>
        <begin position="21"/>
        <end position="448"/>
    </location>
</feature>
<evidence type="ECO:0000256" key="1">
    <source>
        <dbReference type="ARBA" id="ARBA00022801"/>
    </source>
</evidence>
<dbReference type="KEGG" id="psez:HME7025_01956"/>
<dbReference type="AlphaFoldDB" id="A0A2S2DWN8"/>
<dbReference type="EMBL" id="CP029346">
    <property type="protein sequence ID" value="AWL09805.1"/>
    <property type="molecule type" value="Genomic_DNA"/>
</dbReference>
<dbReference type="PANTHER" id="PTHR33886">
    <property type="entry name" value="UNSATURATED RHAMNOGALACTURONAN HYDROLASE (EUROFUNG)"/>
    <property type="match status" value="1"/>
</dbReference>
<keyword evidence="4" id="KW-1185">Reference proteome</keyword>
<dbReference type="GO" id="GO:0102211">
    <property type="term" value="F:unsaturated rhamnogalacturonyl hydrolase activity"/>
    <property type="evidence" value="ECO:0007669"/>
    <property type="project" value="UniProtKB-EC"/>
</dbReference>
<dbReference type="EC" id="3.2.1.172" evidence="3"/>
<sequence length="448" mass="50113">MKKTILIWGMTISSIIPSFAQKNITAASDANAPLHALQPDYPTPYVVPNEAQIKATVDKVYTYLEKATPANLIHKASGEAWNPYQIYSDQLVFAKGDFRPVSYEFGVTYSGMLALEKVSGDAKYKEYVFKRLKFILETLPKAYQYTQQNPTKSHVLSGLINPKALDDIGAMSMAFLKAKRAGFDGDDSLITQKSLNFILKEEHRLPDKTLARMRPLPNTIWLDDLYMAIPALLQLGKDSVNVNCFNEAAFQFESYQKRMFNPSLGLFMHGYLEGSEEHPEFHWARANGWALLTNAELLEHLPANHPARPAMLIQLKKHLKGLLAHQDGTGFWHQLIDRNDSYLETSATAIYTYVLAKGINQGWLDPRTYGPAAILGWQAVASKVNAQGQVDGTCVGTGLGWDPAFYFNRPISPFAAHGYGPVLLAGAAMWEMMKNHPFELKDSAIHLR</sequence>
<keyword evidence="1 3" id="KW-0378">Hydrolase</keyword>
<dbReference type="GO" id="GO:0005975">
    <property type="term" value="P:carbohydrate metabolic process"/>
    <property type="evidence" value="ECO:0007669"/>
    <property type="project" value="InterPro"/>
</dbReference>
<organism evidence="3 4">
    <name type="scientific">Aquirufa nivalisilvae</name>
    <dbReference type="NCBI Taxonomy" id="2516557"/>
    <lineage>
        <taxon>Bacteria</taxon>
        <taxon>Pseudomonadati</taxon>
        <taxon>Bacteroidota</taxon>
        <taxon>Cytophagia</taxon>
        <taxon>Cytophagales</taxon>
        <taxon>Flectobacillaceae</taxon>
        <taxon>Aquirufa</taxon>
    </lineage>
</organism>
<dbReference type="InterPro" id="IPR012341">
    <property type="entry name" value="6hp_glycosidase-like_sf"/>
</dbReference>
<dbReference type="InterPro" id="IPR052043">
    <property type="entry name" value="PolySaccharide_Degr_Enz"/>
</dbReference>
<dbReference type="InterPro" id="IPR008928">
    <property type="entry name" value="6-hairpin_glycosidase_sf"/>
</dbReference>
<keyword evidence="3" id="KW-0326">Glycosidase</keyword>
<dbReference type="InterPro" id="IPR010905">
    <property type="entry name" value="Glyco_hydro_88"/>
</dbReference>
<keyword evidence="2" id="KW-0732">Signal</keyword>
<feature type="signal peptide" evidence="2">
    <location>
        <begin position="1"/>
        <end position="20"/>
    </location>
</feature>
<name>A0A2S2DWN8_9BACT</name>
<evidence type="ECO:0000313" key="3">
    <source>
        <dbReference type="EMBL" id="AWL09805.1"/>
    </source>
</evidence>
<gene>
    <name evidence="3" type="ORF">HME7025_01956</name>
</gene>
<protein>
    <submittedName>
        <fullName evidence="3">Unsaturated rhamnogalacturonyl hydrolase</fullName>
        <ecNumber evidence="3">3.2.1.172</ecNumber>
    </submittedName>
</protein>
<dbReference type="PANTHER" id="PTHR33886:SF8">
    <property type="entry name" value="UNSATURATED RHAMNOGALACTURONAN HYDROLASE (EUROFUNG)"/>
    <property type="match status" value="1"/>
</dbReference>
<evidence type="ECO:0000313" key="4">
    <source>
        <dbReference type="Proteomes" id="UP000245468"/>
    </source>
</evidence>
<dbReference type="Gene3D" id="1.50.10.10">
    <property type="match status" value="1"/>
</dbReference>
<proteinExistence type="predicted"/>
<dbReference type="Proteomes" id="UP000245468">
    <property type="component" value="Chromosome"/>
</dbReference>
<dbReference type="SUPFAM" id="SSF48208">
    <property type="entry name" value="Six-hairpin glycosidases"/>
    <property type="match status" value="1"/>
</dbReference>
<reference evidence="4" key="1">
    <citation type="submission" date="2018-05" db="EMBL/GenBank/DDBJ databases">
        <title>Pseudarcicella sp. HME7025 Genome sequencing and assembly.</title>
        <authorList>
            <person name="Kim H."/>
            <person name="Kang H."/>
            <person name="Joh K."/>
        </authorList>
    </citation>
    <scope>NUCLEOTIDE SEQUENCE [LARGE SCALE GENOMIC DNA]</scope>
    <source>
        <strain evidence="4">HME7025</strain>
    </source>
</reference>
<dbReference type="Pfam" id="PF07470">
    <property type="entry name" value="Glyco_hydro_88"/>
    <property type="match status" value="1"/>
</dbReference>
<dbReference type="RefSeq" id="WP_226998206.1">
    <property type="nucleotide sequence ID" value="NZ_CP029346.1"/>
</dbReference>
<accession>A0A2S2DWN8</accession>